<keyword evidence="8 11" id="KW-0472">Membrane</keyword>
<dbReference type="PANTHER" id="PTHR32196:SF29">
    <property type="entry name" value="AUTOINDUCER 2 IMPORT SYSTEM PERMEASE PROTEIN LSRC"/>
    <property type="match status" value="1"/>
</dbReference>
<evidence type="ECO:0000256" key="3">
    <source>
        <dbReference type="ARBA" id="ARBA00022448"/>
    </source>
</evidence>
<feature type="transmembrane region" description="Helical" evidence="11">
    <location>
        <begin position="34"/>
        <end position="55"/>
    </location>
</feature>
<keyword evidence="4" id="KW-1003">Cell membrane</keyword>
<keyword evidence="13" id="KW-1185">Reference proteome</keyword>
<name>A0A7X5TV45_9MICO</name>
<dbReference type="AlphaFoldDB" id="A0A7X5TV45"/>
<dbReference type="InterPro" id="IPR001851">
    <property type="entry name" value="ABC_transp_permease"/>
</dbReference>
<feature type="transmembrane region" description="Helical" evidence="11">
    <location>
        <begin position="231"/>
        <end position="251"/>
    </location>
</feature>
<reference evidence="12 13" key="1">
    <citation type="submission" date="2020-02" db="EMBL/GenBank/DDBJ databases">
        <title>Sequencing the genomes of 1000 actinobacteria strains.</title>
        <authorList>
            <person name="Klenk H.-P."/>
        </authorList>
    </citation>
    <scope>NUCLEOTIDE SEQUENCE [LARGE SCALE GENOMIC DNA]</scope>
    <source>
        <strain evidence="12 13">DSM 27960</strain>
    </source>
</reference>
<comment type="caution">
    <text evidence="12">The sequence shown here is derived from an EMBL/GenBank/DDBJ whole genome shotgun (WGS) entry which is preliminary data.</text>
</comment>
<evidence type="ECO:0000256" key="2">
    <source>
        <dbReference type="ARBA" id="ARBA00011262"/>
    </source>
</evidence>
<sequence length="338" mass="35167">MTTTSTPPIIDAPEPQEQRSPLASRKFRLNLRDFGIVFGLLAIMLFLALNTTTFLTEQNFINLFDQAAIVGLLATAATLCIISGVFDLSSTATLAASAIIGVMVTQQFGVAAGFIGAILAGAVFGFFTGFVVVKTGVNSFIGTLAISIIYRGIAIVMTGGNIVAPTTDQSLAFSVWTWPSIFGLSAGSVLMLVTLIVLGIVLWGTTFGRRIYAVGGNAEAARLSGIRTGSIHIAVFTISGVCSAMAGMILASRAGSAQPSMATGIELTAIAAVVIGGTSILGGQGAMWRAFVGVMILTVIGNGFNLMHWDTTYQQVVTGSLILLAVAADGLFVRKRRT</sequence>
<evidence type="ECO:0000313" key="13">
    <source>
        <dbReference type="Proteomes" id="UP000541033"/>
    </source>
</evidence>
<dbReference type="GO" id="GO:0022857">
    <property type="term" value="F:transmembrane transporter activity"/>
    <property type="evidence" value="ECO:0007669"/>
    <property type="project" value="InterPro"/>
</dbReference>
<organism evidence="12 13">
    <name type="scientific">Lysinibacter cavernae</name>
    <dbReference type="NCBI Taxonomy" id="1640652"/>
    <lineage>
        <taxon>Bacteria</taxon>
        <taxon>Bacillati</taxon>
        <taxon>Actinomycetota</taxon>
        <taxon>Actinomycetes</taxon>
        <taxon>Micrococcales</taxon>
        <taxon>Microbacteriaceae</taxon>
        <taxon>Lysinibacter</taxon>
    </lineage>
</organism>
<comment type="subunit">
    <text evidence="2">The complex is composed of two ATP-binding proteins (LsrA), two transmembrane proteins (LsrC and LsrD) and a solute-binding protein (LsrB).</text>
</comment>
<evidence type="ECO:0000256" key="4">
    <source>
        <dbReference type="ARBA" id="ARBA00022475"/>
    </source>
</evidence>
<keyword evidence="3" id="KW-0813">Transport</keyword>
<feature type="transmembrane region" description="Helical" evidence="11">
    <location>
        <begin position="108"/>
        <end position="133"/>
    </location>
</feature>
<evidence type="ECO:0000256" key="11">
    <source>
        <dbReference type="SAM" id="Phobius"/>
    </source>
</evidence>
<feature type="transmembrane region" description="Helical" evidence="11">
    <location>
        <begin position="313"/>
        <end position="333"/>
    </location>
</feature>
<evidence type="ECO:0000256" key="10">
    <source>
        <dbReference type="ARBA" id="ARBA00039382"/>
    </source>
</evidence>
<dbReference type="PANTHER" id="PTHR32196">
    <property type="entry name" value="ABC TRANSPORTER PERMEASE PROTEIN YPHD-RELATED-RELATED"/>
    <property type="match status" value="1"/>
</dbReference>
<comment type="function">
    <text evidence="9">Part of the ABC transporter complex LsrABCD involved in autoinducer 2 (AI-2) import. Probably responsible for the translocation of the substrate across the membrane.</text>
</comment>
<dbReference type="EMBL" id="JAAMOX010000002">
    <property type="protein sequence ID" value="NIH54382.1"/>
    <property type="molecule type" value="Genomic_DNA"/>
</dbReference>
<dbReference type="GO" id="GO:0005886">
    <property type="term" value="C:plasma membrane"/>
    <property type="evidence" value="ECO:0007669"/>
    <property type="project" value="UniProtKB-SubCell"/>
</dbReference>
<evidence type="ECO:0000256" key="5">
    <source>
        <dbReference type="ARBA" id="ARBA00022519"/>
    </source>
</evidence>
<evidence type="ECO:0000256" key="6">
    <source>
        <dbReference type="ARBA" id="ARBA00022692"/>
    </source>
</evidence>
<feature type="transmembrane region" description="Helical" evidence="11">
    <location>
        <begin position="67"/>
        <end position="88"/>
    </location>
</feature>
<feature type="transmembrane region" description="Helical" evidence="11">
    <location>
        <begin position="263"/>
        <end position="281"/>
    </location>
</feature>
<comment type="subcellular location">
    <subcellularLocation>
        <location evidence="1">Cell membrane</location>
        <topology evidence="1">Multi-pass membrane protein</topology>
    </subcellularLocation>
</comment>
<dbReference type="Pfam" id="PF02653">
    <property type="entry name" value="BPD_transp_2"/>
    <property type="match status" value="1"/>
</dbReference>
<keyword evidence="5" id="KW-0997">Cell inner membrane</keyword>
<keyword evidence="6 11" id="KW-0812">Transmembrane</keyword>
<evidence type="ECO:0000256" key="9">
    <source>
        <dbReference type="ARBA" id="ARBA00025439"/>
    </source>
</evidence>
<evidence type="ECO:0000256" key="1">
    <source>
        <dbReference type="ARBA" id="ARBA00004651"/>
    </source>
</evidence>
<dbReference type="CDD" id="cd06579">
    <property type="entry name" value="TM_PBP1_transp_AraH_like"/>
    <property type="match status" value="1"/>
</dbReference>
<evidence type="ECO:0000256" key="8">
    <source>
        <dbReference type="ARBA" id="ARBA00023136"/>
    </source>
</evidence>
<protein>
    <recommendedName>
        <fullName evidence="10">Autoinducer 2 import system permease protein LsrC</fullName>
    </recommendedName>
</protein>
<evidence type="ECO:0000313" key="12">
    <source>
        <dbReference type="EMBL" id="NIH54382.1"/>
    </source>
</evidence>
<dbReference type="Proteomes" id="UP000541033">
    <property type="component" value="Unassembled WGS sequence"/>
</dbReference>
<feature type="transmembrane region" description="Helical" evidence="11">
    <location>
        <begin position="140"/>
        <end position="164"/>
    </location>
</feature>
<feature type="transmembrane region" description="Helical" evidence="11">
    <location>
        <begin position="288"/>
        <end position="307"/>
    </location>
</feature>
<proteinExistence type="predicted"/>
<feature type="transmembrane region" description="Helical" evidence="11">
    <location>
        <begin position="176"/>
        <end position="203"/>
    </location>
</feature>
<gene>
    <name evidence="12" type="ORF">FHX76_002278</name>
</gene>
<keyword evidence="7 11" id="KW-1133">Transmembrane helix</keyword>
<accession>A0A7X5TV45</accession>
<evidence type="ECO:0000256" key="7">
    <source>
        <dbReference type="ARBA" id="ARBA00022989"/>
    </source>
</evidence>
<dbReference type="RefSeq" id="WP_167150766.1">
    <property type="nucleotide sequence ID" value="NZ_JAAMOX010000002.1"/>
</dbReference>